<reference evidence="2" key="1">
    <citation type="submission" date="2020-05" db="EMBL/GenBank/DDBJ databases">
        <title>Mycena genomes resolve the evolution of fungal bioluminescence.</title>
        <authorList>
            <person name="Tsai I.J."/>
        </authorList>
    </citation>
    <scope>NUCLEOTIDE SEQUENCE</scope>
    <source>
        <strain evidence="2">110903Hualien_Pintung</strain>
    </source>
</reference>
<feature type="signal peptide" evidence="1">
    <location>
        <begin position="1"/>
        <end position="23"/>
    </location>
</feature>
<organism evidence="2 3">
    <name type="scientific">Mycena chlorophos</name>
    <name type="common">Agaric fungus</name>
    <name type="synonym">Agaricus chlorophos</name>
    <dbReference type="NCBI Taxonomy" id="658473"/>
    <lineage>
        <taxon>Eukaryota</taxon>
        <taxon>Fungi</taxon>
        <taxon>Dikarya</taxon>
        <taxon>Basidiomycota</taxon>
        <taxon>Agaricomycotina</taxon>
        <taxon>Agaricomycetes</taxon>
        <taxon>Agaricomycetidae</taxon>
        <taxon>Agaricales</taxon>
        <taxon>Marasmiineae</taxon>
        <taxon>Mycenaceae</taxon>
        <taxon>Mycena</taxon>
    </lineage>
</organism>
<dbReference type="EMBL" id="JACAZE010000012">
    <property type="protein sequence ID" value="KAF7302447.1"/>
    <property type="molecule type" value="Genomic_DNA"/>
</dbReference>
<evidence type="ECO:0000313" key="2">
    <source>
        <dbReference type="EMBL" id="KAF7302447.1"/>
    </source>
</evidence>
<evidence type="ECO:0000256" key="1">
    <source>
        <dbReference type="SAM" id="SignalP"/>
    </source>
</evidence>
<comment type="caution">
    <text evidence="2">The sequence shown here is derived from an EMBL/GenBank/DDBJ whole genome shotgun (WGS) entry which is preliminary data.</text>
</comment>
<feature type="chain" id="PRO_5034024664" evidence="1">
    <location>
        <begin position="24"/>
        <end position="137"/>
    </location>
</feature>
<name>A0A8H6W2D9_MYCCL</name>
<protein>
    <submittedName>
        <fullName evidence="2">Uncharacterized protein</fullName>
    </submittedName>
</protein>
<dbReference type="OrthoDB" id="4225815at2759"/>
<dbReference type="Proteomes" id="UP000613580">
    <property type="component" value="Unassembled WGS sequence"/>
</dbReference>
<sequence length="137" mass="14395">MRLLPHGIAVVGILATFLDTVTAHLGPATNSKRLAAGLAPLKPKRLYNAASGVLMARQSTPSGSPNPNCDPICPPTYGPNAYPLVFQGTYPSGGTTQTFCEYGPQGSYTNLCTYNQDGSVDPDGYDVYCPAQGICTH</sequence>
<accession>A0A8H6W2D9</accession>
<proteinExistence type="predicted"/>
<keyword evidence="1" id="KW-0732">Signal</keyword>
<keyword evidence="3" id="KW-1185">Reference proteome</keyword>
<gene>
    <name evidence="2" type="ORF">HMN09_00878800</name>
</gene>
<evidence type="ECO:0000313" key="3">
    <source>
        <dbReference type="Proteomes" id="UP000613580"/>
    </source>
</evidence>
<dbReference type="AlphaFoldDB" id="A0A8H6W2D9"/>